<protein>
    <submittedName>
        <fullName evidence="4">DNA polymerase III subunit epsilon</fullName>
    </submittedName>
</protein>
<dbReference type="InterPro" id="IPR006054">
    <property type="entry name" value="DnaQ"/>
</dbReference>
<feature type="compositionally biased region" description="Basic and acidic residues" evidence="2">
    <location>
        <begin position="587"/>
        <end position="600"/>
    </location>
</feature>
<dbReference type="GO" id="GO:0003887">
    <property type="term" value="F:DNA-directed DNA polymerase activity"/>
    <property type="evidence" value="ECO:0007669"/>
    <property type="project" value="InterPro"/>
</dbReference>
<dbReference type="CDD" id="cd10434">
    <property type="entry name" value="GIY-YIG_UvrC_Cho"/>
    <property type="match status" value="1"/>
</dbReference>
<dbReference type="GO" id="GO:0003677">
    <property type="term" value="F:DNA binding"/>
    <property type="evidence" value="ECO:0007669"/>
    <property type="project" value="InterPro"/>
</dbReference>
<dbReference type="InterPro" id="IPR012337">
    <property type="entry name" value="RNaseH-like_sf"/>
</dbReference>
<dbReference type="GO" id="GO:0006289">
    <property type="term" value="P:nucleotide-excision repair"/>
    <property type="evidence" value="ECO:0007669"/>
    <property type="project" value="InterPro"/>
</dbReference>
<proteinExistence type="predicted"/>
<dbReference type="InterPro" id="IPR036397">
    <property type="entry name" value="RNaseH_sf"/>
</dbReference>
<dbReference type="PANTHER" id="PTHR30562:SF1">
    <property type="entry name" value="UVRABC SYSTEM PROTEIN C"/>
    <property type="match status" value="1"/>
</dbReference>
<comment type="caution">
    <text evidence="4">The sequence shown here is derived from an EMBL/GenBank/DDBJ whole genome shotgun (WGS) entry which is preliminary data.</text>
</comment>
<dbReference type="NCBIfam" id="NF005905">
    <property type="entry name" value="PRK07883.1-3"/>
    <property type="match status" value="1"/>
</dbReference>
<reference evidence="4" key="2">
    <citation type="submission" date="2020-09" db="EMBL/GenBank/DDBJ databases">
        <authorList>
            <person name="Sun Q."/>
            <person name="Zhou Y."/>
        </authorList>
    </citation>
    <scope>NUCLEOTIDE SEQUENCE</scope>
    <source>
        <strain evidence="4">CGMCC 4.7306</strain>
    </source>
</reference>
<feature type="domain" description="GIY-YIG" evidence="3">
    <location>
        <begin position="227"/>
        <end position="313"/>
    </location>
</feature>
<gene>
    <name evidence="4" type="primary">dnaQ</name>
    <name evidence="4" type="ORF">GCM10011575_03140</name>
</gene>
<evidence type="ECO:0000256" key="2">
    <source>
        <dbReference type="SAM" id="MobiDB-lite"/>
    </source>
</evidence>
<dbReference type="Proteomes" id="UP000613840">
    <property type="component" value="Unassembled WGS sequence"/>
</dbReference>
<keyword evidence="5" id="KW-1185">Reference proteome</keyword>
<reference evidence="4" key="1">
    <citation type="journal article" date="2014" name="Int. J. Syst. Evol. Microbiol.">
        <title>Complete genome sequence of Corynebacterium casei LMG S-19264T (=DSM 44701T), isolated from a smear-ripened cheese.</title>
        <authorList>
            <consortium name="US DOE Joint Genome Institute (JGI-PGF)"/>
            <person name="Walter F."/>
            <person name="Albersmeier A."/>
            <person name="Kalinowski J."/>
            <person name="Ruckert C."/>
        </authorList>
    </citation>
    <scope>NUCLEOTIDE SEQUENCE</scope>
    <source>
        <strain evidence="4">CGMCC 4.7306</strain>
    </source>
</reference>
<keyword evidence="1" id="KW-0378">Hydrolase</keyword>
<dbReference type="FunFam" id="3.30.420.10:FF:000045">
    <property type="entry name" value="3'-5' exonuclease DinG"/>
    <property type="match status" value="1"/>
</dbReference>
<keyword evidence="1" id="KW-0540">Nuclease</keyword>
<dbReference type="InterPro" id="IPR000305">
    <property type="entry name" value="GIY-YIG_endonuc"/>
</dbReference>
<evidence type="ECO:0000313" key="5">
    <source>
        <dbReference type="Proteomes" id="UP000613840"/>
    </source>
</evidence>
<dbReference type="PANTHER" id="PTHR30562">
    <property type="entry name" value="UVRC/OXIDOREDUCTASE"/>
    <property type="match status" value="1"/>
</dbReference>
<dbReference type="SMART" id="SM00465">
    <property type="entry name" value="GIYc"/>
    <property type="match status" value="1"/>
</dbReference>
<dbReference type="EMBL" id="BMMZ01000001">
    <property type="protein sequence ID" value="GGL48575.1"/>
    <property type="molecule type" value="Genomic_DNA"/>
</dbReference>
<feature type="region of interest" description="Disordered" evidence="2">
    <location>
        <begin position="580"/>
        <end position="600"/>
    </location>
</feature>
<sequence>MEAAGHKVRPNTLQDSFDDLGVPLAETTFCVVDLETTGGAETDAITEFGAVKVCGGEVLGEFQTLVNPHTHIPPLVAVLTGITNQMVAAAPPIDQVLPAFLEFAQGTVLVAHNARFDVGFLRRNCAALGYPWPKFGVLDTVALARTILLADEVPDCRLSTLARYFHTAVTPDHRALHDARATVDVLHALIERVGNLGVGTYEELREFTRKVSPQRRSKRSWAKDLPEEPGVYFFVADDQLSGDPADRQILYVGKSGNLRKRVRSYFTASEKRPRIEEMIRVATGVEAHPCQTPLHAEVTELRMIAAHAPRYNRRSKFPERQHWIKITAEAFPRLSRVTQVRDDGTTYFGPFGRRQQTDDVIDALYDAFPIRQCTTKLSRTRPSPSCALAGMHRCVAPCDGSVSFEGYGDLVEQVRTTLTRDVRPACRALRARLRRLVAEQRYEEAELLRRRLSALLDAARRFHRVTSLAGCAQIVAARWEARPGSSDEWHLHVIRHGRLAAAGVARPGDVPQAVARMLVATAETVPEPTGPRSAATVEETLRIADWLEQPGVRLIDIDGDWAWPLYGVLSHEALVGELLGGSPEADQGEKDGTGERPAWD</sequence>
<dbReference type="Gene3D" id="3.30.420.10">
    <property type="entry name" value="Ribonuclease H-like superfamily/Ribonuclease H"/>
    <property type="match status" value="1"/>
</dbReference>
<dbReference type="GO" id="GO:0004527">
    <property type="term" value="F:exonuclease activity"/>
    <property type="evidence" value="ECO:0007669"/>
    <property type="project" value="UniProtKB-KW"/>
</dbReference>
<dbReference type="NCBIfam" id="NF005907">
    <property type="entry name" value="PRK07883.1-5"/>
    <property type="match status" value="1"/>
</dbReference>
<evidence type="ECO:0000259" key="3">
    <source>
        <dbReference type="PROSITE" id="PS50164"/>
    </source>
</evidence>
<dbReference type="InterPro" id="IPR047296">
    <property type="entry name" value="GIY-YIG_UvrC_Cho"/>
</dbReference>
<dbReference type="NCBIfam" id="TIGR00573">
    <property type="entry name" value="dnaq"/>
    <property type="match status" value="1"/>
</dbReference>
<dbReference type="InterPro" id="IPR035901">
    <property type="entry name" value="GIY-YIG_endonuc_sf"/>
</dbReference>
<dbReference type="SUPFAM" id="SSF82771">
    <property type="entry name" value="GIY-YIG endonuclease"/>
    <property type="match status" value="1"/>
</dbReference>
<dbReference type="AlphaFoldDB" id="A0A917W0U4"/>
<keyword evidence="1" id="KW-0269">Exonuclease</keyword>
<evidence type="ECO:0000313" key="4">
    <source>
        <dbReference type="EMBL" id="GGL48575.1"/>
    </source>
</evidence>
<dbReference type="InterPro" id="IPR050066">
    <property type="entry name" value="UvrABC_protein_C"/>
</dbReference>
<dbReference type="InterPro" id="IPR013520">
    <property type="entry name" value="Ribonucl_H"/>
</dbReference>
<dbReference type="GO" id="GO:0009380">
    <property type="term" value="C:excinuclease repair complex"/>
    <property type="evidence" value="ECO:0007669"/>
    <property type="project" value="TreeGrafter"/>
</dbReference>
<dbReference type="Pfam" id="PF00929">
    <property type="entry name" value="RNase_T"/>
    <property type="match status" value="1"/>
</dbReference>
<dbReference type="SMART" id="SM00479">
    <property type="entry name" value="EXOIII"/>
    <property type="match status" value="1"/>
</dbReference>
<dbReference type="SUPFAM" id="SSF53098">
    <property type="entry name" value="Ribonuclease H-like"/>
    <property type="match status" value="1"/>
</dbReference>
<accession>A0A917W0U4</accession>
<evidence type="ECO:0000256" key="1">
    <source>
        <dbReference type="ARBA" id="ARBA00022839"/>
    </source>
</evidence>
<organism evidence="4 5">
    <name type="scientific">Microlunatus endophyticus</name>
    <dbReference type="NCBI Taxonomy" id="1716077"/>
    <lineage>
        <taxon>Bacteria</taxon>
        <taxon>Bacillati</taxon>
        <taxon>Actinomycetota</taxon>
        <taxon>Actinomycetes</taxon>
        <taxon>Propionibacteriales</taxon>
        <taxon>Propionibacteriaceae</taxon>
        <taxon>Microlunatus</taxon>
    </lineage>
</organism>
<dbReference type="Gene3D" id="3.40.1440.10">
    <property type="entry name" value="GIY-YIG endonuclease"/>
    <property type="match status" value="1"/>
</dbReference>
<dbReference type="GO" id="GO:0006260">
    <property type="term" value="P:DNA replication"/>
    <property type="evidence" value="ECO:0007669"/>
    <property type="project" value="InterPro"/>
</dbReference>
<dbReference type="PROSITE" id="PS50164">
    <property type="entry name" value="GIY_YIG"/>
    <property type="match status" value="1"/>
</dbReference>
<name>A0A917W0U4_9ACTN</name>
<dbReference type="RefSeq" id="WP_188893413.1">
    <property type="nucleotide sequence ID" value="NZ_BMMZ01000001.1"/>
</dbReference>
<dbReference type="CDD" id="cd06127">
    <property type="entry name" value="DEDDh"/>
    <property type="match status" value="1"/>
</dbReference>